<gene>
    <name evidence="6" type="ORF">DX873_12600</name>
</gene>
<dbReference type="NCBIfam" id="TIGR02937">
    <property type="entry name" value="sigma70-ECF"/>
    <property type="match status" value="1"/>
</dbReference>
<evidence type="ECO:0000256" key="4">
    <source>
        <dbReference type="ARBA" id="ARBA00023163"/>
    </source>
</evidence>
<dbReference type="PANTHER" id="PTHR43133">
    <property type="entry name" value="RNA POLYMERASE ECF-TYPE SIGMA FACTO"/>
    <property type="match status" value="1"/>
</dbReference>
<dbReference type="OrthoDB" id="1163416at2"/>
<dbReference type="PANTHER" id="PTHR43133:SF46">
    <property type="entry name" value="RNA POLYMERASE SIGMA-70 FACTOR ECF SUBFAMILY"/>
    <property type="match status" value="1"/>
</dbReference>
<dbReference type="InterPro" id="IPR013324">
    <property type="entry name" value="RNA_pol_sigma_r3/r4-like"/>
</dbReference>
<evidence type="ECO:0000256" key="2">
    <source>
        <dbReference type="ARBA" id="ARBA00023015"/>
    </source>
</evidence>
<feature type="domain" description="RNA polymerase sigma-70 region 2" evidence="5">
    <location>
        <begin position="29"/>
        <end position="92"/>
    </location>
</feature>
<evidence type="ECO:0000256" key="3">
    <source>
        <dbReference type="ARBA" id="ARBA00023082"/>
    </source>
</evidence>
<keyword evidence="7" id="KW-1185">Reference proteome</keyword>
<dbReference type="RefSeq" id="WP_116184772.1">
    <property type="nucleotide sequence ID" value="NZ_QTJX01000002.1"/>
</dbReference>
<dbReference type="EMBL" id="QTJX01000002">
    <property type="protein sequence ID" value="RDY60163.1"/>
    <property type="molecule type" value="Genomic_DNA"/>
</dbReference>
<proteinExistence type="inferred from homology"/>
<dbReference type="GO" id="GO:0016987">
    <property type="term" value="F:sigma factor activity"/>
    <property type="evidence" value="ECO:0007669"/>
    <property type="project" value="UniProtKB-KW"/>
</dbReference>
<evidence type="ECO:0000256" key="1">
    <source>
        <dbReference type="ARBA" id="ARBA00010641"/>
    </source>
</evidence>
<evidence type="ECO:0000259" key="5">
    <source>
        <dbReference type="Pfam" id="PF04542"/>
    </source>
</evidence>
<keyword evidence="4" id="KW-0804">Transcription</keyword>
<dbReference type="SUPFAM" id="SSF88659">
    <property type="entry name" value="Sigma3 and sigma4 domains of RNA polymerase sigma factors"/>
    <property type="match status" value="1"/>
</dbReference>
<dbReference type="GO" id="GO:0006352">
    <property type="term" value="P:DNA-templated transcription initiation"/>
    <property type="evidence" value="ECO:0007669"/>
    <property type="project" value="InterPro"/>
</dbReference>
<dbReference type="SUPFAM" id="SSF88946">
    <property type="entry name" value="Sigma2 domain of RNA polymerase sigma factors"/>
    <property type="match status" value="1"/>
</dbReference>
<comment type="similarity">
    <text evidence="1">Belongs to the sigma-70 factor family. ECF subfamily.</text>
</comment>
<accession>A0A371JRR6</accession>
<organism evidence="6 7">
    <name type="scientific">Flagellimonas nanhaiensis</name>
    <dbReference type="NCBI Taxonomy" id="2292706"/>
    <lineage>
        <taxon>Bacteria</taxon>
        <taxon>Pseudomonadati</taxon>
        <taxon>Bacteroidota</taxon>
        <taxon>Flavobacteriia</taxon>
        <taxon>Flavobacteriales</taxon>
        <taxon>Flavobacteriaceae</taxon>
        <taxon>Flagellimonas</taxon>
    </lineage>
</organism>
<dbReference type="AlphaFoldDB" id="A0A371JRR6"/>
<evidence type="ECO:0000313" key="6">
    <source>
        <dbReference type="EMBL" id="RDY60163.1"/>
    </source>
</evidence>
<comment type="caution">
    <text evidence="6">The sequence shown here is derived from an EMBL/GenBank/DDBJ whole genome shotgun (WGS) entry which is preliminary data.</text>
</comment>
<dbReference type="InterPro" id="IPR007627">
    <property type="entry name" value="RNA_pol_sigma70_r2"/>
</dbReference>
<dbReference type="InterPro" id="IPR013325">
    <property type="entry name" value="RNA_pol_sigma_r2"/>
</dbReference>
<protein>
    <submittedName>
        <fullName evidence="6">Sigma-70 family RNA polymerase sigma factor</fullName>
    </submittedName>
</protein>
<keyword evidence="3" id="KW-0731">Sigma factor</keyword>
<keyword evidence="2" id="KW-0805">Transcription regulation</keyword>
<dbReference type="Proteomes" id="UP000261828">
    <property type="component" value="Unassembled WGS sequence"/>
</dbReference>
<dbReference type="InterPro" id="IPR014284">
    <property type="entry name" value="RNA_pol_sigma-70_dom"/>
</dbReference>
<reference evidence="6 7" key="1">
    <citation type="submission" date="2018-08" db="EMBL/GenBank/DDBJ databases">
        <title>Muricauda nanhaiensis sp. nov., isolated from seawater of the South China Sea.</title>
        <authorList>
            <person name="Dang Y."/>
        </authorList>
    </citation>
    <scope>NUCLEOTIDE SEQUENCE [LARGE SCALE GENOMIC DNA]</scope>
    <source>
        <strain evidence="6 7">SM1704</strain>
    </source>
</reference>
<dbReference type="InterPro" id="IPR039425">
    <property type="entry name" value="RNA_pol_sigma-70-like"/>
</dbReference>
<dbReference type="InterPro" id="IPR036388">
    <property type="entry name" value="WH-like_DNA-bd_sf"/>
</dbReference>
<name>A0A371JRR6_9FLAO</name>
<evidence type="ECO:0000313" key="7">
    <source>
        <dbReference type="Proteomes" id="UP000261828"/>
    </source>
</evidence>
<dbReference type="Pfam" id="PF04542">
    <property type="entry name" value="Sigma70_r2"/>
    <property type="match status" value="1"/>
</dbReference>
<sequence length="188" mass="21921">MGTSLQQKNIIDGFRKNDPEILKEIYLVVYPKVRGFVIKNNGDDHRAKDIFQEAFIACWKNIKNDKVMTNSNIEAYLYTIAKNKWTDYLRSADYKKKVSANDIGPLTVVEEEKNEDETLENKKKALQDAWEQLGENCKNLLNMFYFERKSMEDISKVMNVASTSARNQKYRCMEKLRTLSLEIKSNGK</sequence>
<dbReference type="Gene3D" id="1.10.1740.10">
    <property type="match status" value="1"/>
</dbReference>
<dbReference type="Gene3D" id="1.10.10.10">
    <property type="entry name" value="Winged helix-like DNA-binding domain superfamily/Winged helix DNA-binding domain"/>
    <property type="match status" value="1"/>
</dbReference>